<dbReference type="PANTHER" id="PTHR12778:SF10">
    <property type="entry name" value="MAJOR FACILITATOR SUPERFAMILY DOMAIN-CONTAINING PROTEIN 3"/>
    <property type="match status" value="1"/>
</dbReference>
<evidence type="ECO:0000256" key="2">
    <source>
        <dbReference type="ARBA" id="ARBA00022448"/>
    </source>
</evidence>
<reference evidence="8" key="1">
    <citation type="submission" date="2022-10" db="EMBL/GenBank/DDBJ databases">
        <authorList>
            <person name="Kim H.S."/>
            <person name="Kim J.-S."/>
            <person name="Suh M.K."/>
            <person name="Eom M.K."/>
            <person name="Lee J.-S."/>
        </authorList>
    </citation>
    <scope>NUCLEOTIDE SEQUENCE</scope>
    <source>
        <strain evidence="8">LIP-5</strain>
    </source>
</reference>
<feature type="transmembrane region" description="Helical" evidence="6">
    <location>
        <begin position="12"/>
        <end position="35"/>
    </location>
</feature>
<evidence type="ECO:0000259" key="7">
    <source>
        <dbReference type="PROSITE" id="PS50850"/>
    </source>
</evidence>
<feature type="transmembrane region" description="Helical" evidence="6">
    <location>
        <begin position="142"/>
        <end position="163"/>
    </location>
</feature>
<feature type="domain" description="Major facilitator superfamily (MFS) profile" evidence="7">
    <location>
        <begin position="232"/>
        <end position="428"/>
    </location>
</feature>
<feature type="transmembrane region" description="Helical" evidence="6">
    <location>
        <begin position="395"/>
        <end position="414"/>
    </location>
</feature>
<dbReference type="GO" id="GO:0022857">
    <property type="term" value="F:transmembrane transporter activity"/>
    <property type="evidence" value="ECO:0007669"/>
    <property type="project" value="InterPro"/>
</dbReference>
<dbReference type="GO" id="GO:0016020">
    <property type="term" value="C:membrane"/>
    <property type="evidence" value="ECO:0007669"/>
    <property type="project" value="UniProtKB-SubCell"/>
</dbReference>
<gene>
    <name evidence="8" type="ORF">OD355_00810</name>
</gene>
<feature type="transmembrane region" description="Helical" evidence="6">
    <location>
        <begin position="47"/>
        <end position="66"/>
    </location>
</feature>
<name>A0AAE3IJV3_9BACT</name>
<dbReference type="AlphaFoldDB" id="A0AAE3IJV3"/>
<evidence type="ECO:0000256" key="3">
    <source>
        <dbReference type="ARBA" id="ARBA00022692"/>
    </source>
</evidence>
<accession>A0AAE3IJV3</accession>
<sequence length="428" mass="47617">MQTNKISNPLKWVPSVYFAMGLPFVALSLVSVLIFKDLGADDKQIALWTSFLILPWSLKPIFSLFMEAYGAKKQYVVISEMVTAIMFGIIVFVLPLPNAFAIALALMGIIAISGSVHDIAGDGTYMEQLDTQTQSVYSGWQGAFYNLAKVLTNGGLVFLAGWLTTHYQMNKIQSWQIIVGICAAIMLGLALYHLMVLPKGKERVADESFADKKKELWQVLISFFQKKYIWFYLLFIFLYRFAEGLAMKIAPLFLVADRAKGGIGLSKEQYGLAYGTFGTVAFIVGSILAGYYISRFGLKKVLFSLACAFNIPFIVFLLFAVFQPADIKIITAGIVGEYFGYGFGFVGLILFMMQQIAPGKHQMAHYAFANSLMNLGVMVPGMISGYLSDWLGYKAFFMIVMVMTIPALIITRLVPFTHEDKEKTADTV</sequence>
<feature type="transmembrane region" description="Helical" evidence="6">
    <location>
        <begin position="270"/>
        <end position="294"/>
    </location>
</feature>
<keyword evidence="2" id="KW-0813">Transport</keyword>
<evidence type="ECO:0000313" key="8">
    <source>
        <dbReference type="EMBL" id="MCU7693049.1"/>
    </source>
</evidence>
<evidence type="ECO:0000256" key="5">
    <source>
        <dbReference type="ARBA" id="ARBA00023136"/>
    </source>
</evidence>
<keyword evidence="4 6" id="KW-1133">Transmembrane helix</keyword>
<feature type="transmembrane region" description="Helical" evidence="6">
    <location>
        <begin position="329"/>
        <end position="351"/>
    </location>
</feature>
<feature type="transmembrane region" description="Helical" evidence="6">
    <location>
        <begin position="75"/>
        <end position="94"/>
    </location>
</feature>
<dbReference type="InterPro" id="IPR004752">
    <property type="entry name" value="AmpG_permease/AT-1"/>
</dbReference>
<dbReference type="InterPro" id="IPR036259">
    <property type="entry name" value="MFS_trans_sf"/>
</dbReference>
<dbReference type="PROSITE" id="PS50850">
    <property type="entry name" value="MFS"/>
    <property type="match status" value="1"/>
</dbReference>
<feature type="transmembrane region" description="Helical" evidence="6">
    <location>
        <begin position="301"/>
        <end position="323"/>
    </location>
</feature>
<dbReference type="SUPFAM" id="SSF103473">
    <property type="entry name" value="MFS general substrate transporter"/>
    <property type="match status" value="1"/>
</dbReference>
<comment type="caution">
    <text evidence="8">The sequence shown here is derived from an EMBL/GenBank/DDBJ whole genome shotgun (WGS) entry which is preliminary data.</text>
</comment>
<feature type="transmembrane region" description="Helical" evidence="6">
    <location>
        <begin position="100"/>
        <end position="121"/>
    </location>
</feature>
<comment type="subcellular location">
    <subcellularLocation>
        <location evidence="1">Membrane</location>
        <topology evidence="1">Multi-pass membrane protein</topology>
    </subcellularLocation>
</comment>
<proteinExistence type="predicted"/>
<evidence type="ECO:0000256" key="6">
    <source>
        <dbReference type="SAM" id="Phobius"/>
    </source>
</evidence>
<feature type="transmembrane region" description="Helical" evidence="6">
    <location>
        <begin position="363"/>
        <end position="383"/>
    </location>
</feature>
<organism evidence="8 9">
    <name type="scientific">Haoranjiania flava</name>
    <dbReference type="NCBI Taxonomy" id="1856322"/>
    <lineage>
        <taxon>Bacteria</taxon>
        <taxon>Pseudomonadati</taxon>
        <taxon>Bacteroidota</taxon>
        <taxon>Chitinophagia</taxon>
        <taxon>Chitinophagales</taxon>
        <taxon>Chitinophagaceae</taxon>
        <taxon>Haoranjiania</taxon>
    </lineage>
</organism>
<dbReference type="InterPro" id="IPR011701">
    <property type="entry name" value="MFS"/>
</dbReference>
<evidence type="ECO:0000256" key="4">
    <source>
        <dbReference type="ARBA" id="ARBA00022989"/>
    </source>
</evidence>
<dbReference type="InterPro" id="IPR020846">
    <property type="entry name" value="MFS_dom"/>
</dbReference>
<dbReference type="Pfam" id="PF07690">
    <property type="entry name" value="MFS_1"/>
    <property type="match status" value="1"/>
</dbReference>
<dbReference type="RefSeq" id="WP_263036537.1">
    <property type="nucleotide sequence ID" value="NZ_JAOTPL010000001.1"/>
</dbReference>
<keyword evidence="5 6" id="KW-0472">Membrane</keyword>
<feature type="transmembrane region" description="Helical" evidence="6">
    <location>
        <begin position="175"/>
        <end position="194"/>
    </location>
</feature>
<dbReference type="PANTHER" id="PTHR12778">
    <property type="entry name" value="SOLUTE CARRIER FAMILY 33 ACETYL-COA TRANSPORTER -RELATED"/>
    <property type="match status" value="1"/>
</dbReference>
<dbReference type="Proteomes" id="UP001209317">
    <property type="component" value="Unassembled WGS sequence"/>
</dbReference>
<feature type="transmembrane region" description="Helical" evidence="6">
    <location>
        <begin position="229"/>
        <end position="250"/>
    </location>
</feature>
<dbReference type="EMBL" id="JAOTPL010000001">
    <property type="protein sequence ID" value="MCU7693049.1"/>
    <property type="molecule type" value="Genomic_DNA"/>
</dbReference>
<evidence type="ECO:0000256" key="1">
    <source>
        <dbReference type="ARBA" id="ARBA00004141"/>
    </source>
</evidence>
<keyword evidence="3 6" id="KW-0812">Transmembrane</keyword>
<dbReference type="Gene3D" id="1.20.1250.20">
    <property type="entry name" value="MFS general substrate transporter like domains"/>
    <property type="match status" value="2"/>
</dbReference>
<protein>
    <submittedName>
        <fullName evidence="8">MFS transporter</fullName>
    </submittedName>
</protein>
<keyword evidence="9" id="KW-1185">Reference proteome</keyword>
<evidence type="ECO:0000313" key="9">
    <source>
        <dbReference type="Proteomes" id="UP001209317"/>
    </source>
</evidence>